<protein>
    <submittedName>
        <fullName evidence="4">Zinc-binding alcohol dehydrogenase domain protein</fullName>
    </submittedName>
</protein>
<evidence type="ECO:0000256" key="1">
    <source>
        <dbReference type="ARBA" id="ARBA00008072"/>
    </source>
</evidence>
<dbReference type="CDD" id="cd08249">
    <property type="entry name" value="enoyl_reductase_like"/>
    <property type="match status" value="1"/>
</dbReference>
<dbReference type="InterPro" id="IPR047122">
    <property type="entry name" value="Trans-enoyl_RdTase-like"/>
</dbReference>
<dbReference type="Proteomes" id="UP000730481">
    <property type="component" value="Unassembled WGS sequence"/>
</dbReference>
<reference evidence="4" key="1">
    <citation type="journal article" date="2017" name="Mycologia">
        <title>Fusarium algeriense, sp. nov., a novel toxigenic crown rot pathogen of durum wheat from Algeria is nested in the Fusarium burgessii species complex.</title>
        <authorList>
            <person name="Laraba I."/>
            <person name="Keddad A."/>
            <person name="Boureghda H."/>
            <person name="Abdallah N."/>
            <person name="Vaughan M.M."/>
            <person name="Proctor R.H."/>
            <person name="Busman M."/>
            <person name="O'Donnell K."/>
        </authorList>
    </citation>
    <scope>NUCLEOTIDE SEQUENCE</scope>
    <source>
        <strain evidence="4">NRRL 25174</strain>
    </source>
</reference>
<dbReference type="InterPro" id="IPR020843">
    <property type="entry name" value="ER"/>
</dbReference>
<dbReference type="InterPro" id="IPR013154">
    <property type="entry name" value="ADH-like_N"/>
</dbReference>
<proteinExistence type="inferred from homology"/>
<dbReference type="AlphaFoldDB" id="A0A9P5AEX9"/>
<dbReference type="EMBL" id="PVQB02000411">
    <property type="protein sequence ID" value="KAF4337464.1"/>
    <property type="molecule type" value="Genomic_DNA"/>
</dbReference>
<name>A0A9P5AEX9_9HYPO</name>
<gene>
    <name evidence="4" type="ORF">FBEOM_8659</name>
</gene>
<evidence type="ECO:0000313" key="4">
    <source>
        <dbReference type="EMBL" id="KAF4337464.1"/>
    </source>
</evidence>
<dbReference type="Gene3D" id="3.90.180.10">
    <property type="entry name" value="Medium-chain alcohol dehydrogenases, catalytic domain"/>
    <property type="match status" value="1"/>
</dbReference>
<sequence length="331" mass="35920">MELSNKAAYLLSPNSPLIKVKSAPIPRPGPNELLVRIEAVAINPVDAVKQSMGNMMFEWLTYPLILGYDVAGKVVKAGADVSQFKEGNRIVGLAAGMDKRGRRPDEGAFQELVVIREHLAIRVPAGVKSADASVLPLTAIKAHLKPAAGYDVIAMASPKSWDTVRSLGAVAVFDYRISSVIDNIIASLKDKKYAGAIAISQGSLARYIDIIKKIPNATKNIAHITLDMPASPPTSKLSLVPFVAKYLWLSSINRLKVLSSRVRSKFVFRTDIMDWDAEGKISLFLSEALELGEYTLPSEARVIGTGLESISEGLDKVRNEASKKKIVVVLE</sequence>
<dbReference type="SMART" id="SM00829">
    <property type="entry name" value="PKS_ER"/>
    <property type="match status" value="1"/>
</dbReference>
<organism evidence="4 5">
    <name type="scientific">Fusarium beomiforme</name>
    <dbReference type="NCBI Taxonomy" id="44412"/>
    <lineage>
        <taxon>Eukaryota</taxon>
        <taxon>Fungi</taxon>
        <taxon>Dikarya</taxon>
        <taxon>Ascomycota</taxon>
        <taxon>Pezizomycotina</taxon>
        <taxon>Sordariomycetes</taxon>
        <taxon>Hypocreomycetidae</taxon>
        <taxon>Hypocreales</taxon>
        <taxon>Nectriaceae</taxon>
        <taxon>Fusarium</taxon>
        <taxon>Fusarium burgessii species complex</taxon>
    </lineage>
</organism>
<dbReference type="OrthoDB" id="48317at2759"/>
<dbReference type="SUPFAM" id="SSF50129">
    <property type="entry name" value="GroES-like"/>
    <property type="match status" value="1"/>
</dbReference>
<dbReference type="GO" id="GO:0016651">
    <property type="term" value="F:oxidoreductase activity, acting on NAD(P)H"/>
    <property type="evidence" value="ECO:0007669"/>
    <property type="project" value="InterPro"/>
</dbReference>
<dbReference type="InterPro" id="IPR011032">
    <property type="entry name" value="GroES-like_sf"/>
</dbReference>
<comment type="similarity">
    <text evidence="1">Belongs to the zinc-containing alcohol dehydrogenase family.</text>
</comment>
<dbReference type="Pfam" id="PF08240">
    <property type="entry name" value="ADH_N"/>
    <property type="match status" value="1"/>
</dbReference>
<keyword evidence="5" id="KW-1185">Reference proteome</keyword>
<dbReference type="PANTHER" id="PTHR45348:SF2">
    <property type="entry name" value="ZINC-TYPE ALCOHOL DEHYDROGENASE-LIKE PROTEIN C2E1P3.01"/>
    <property type="match status" value="1"/>
</dbReference>
<accession>A0A9P5AEX9</accession>
<comment type="caution">
    <text evidence="4">The sequence shown here is derived from an EMBL/GenBank/DDBJ whole genome shotgun (WGS) entry which is preliminary data.</text>
</comment>
<keyword evidence="2" id="KW-0560">Oxidoreductase</keyword>
<evidence type="ECO:0000313" key="5">
    <source>
        <dbReference type="Proteomes" id="UP000730481"/>
    </source>
</evidence>
<dbReference type="PANTHER" id="PTHR45348">
    <property type="entry name" value="HYPOTHETICAL OXIDOREDUCTASE (EUROFUNG)"/>
    <property type="match status" value="1"/>
</dbReference>
<reference evidence="4" key="2">
    <citation type="submission" date="2020-02" db="EMBL/GenBank/DDBJ databases">
        <title>Identification and distribution of gene clusters putatively required for synthesis of sphingolipid metabolism inhibitors in phylogenetically diverse species of the filamentous fungus Fusarium.</title>
        <authorList>
            <person name="Kim H.-S."/>
            <person name="Busman M."/>
            <person name="Brown D.W."/>
            <person name="Divon H."/>
            <person name="Uhlig S."/>
            <person name="Proctor R.H."/>
        </authorList>
    </citation>
    <scope>NUCLEOTIDE SEQUENCE</scope>
    <source>
        <strain evidence="4">NRRL 25174</strain>
    </source>
</reference>
<feature type="domain" description="Enoyl reductase (ER)" evidence="3">
    <location>
        <begin position="14"/>
        <end position="268"/>
    </location>
</feature>
<evidence type="ECO:0000256" key="2">
    <source>
        <dbReference type="ARBA" id="ARBA00023002"/>
    </source>
</evidence>
<dbReference type="Gene3D" id="3.40.50.720">
    <property type="entry name" value="NAD(P)-binding Rossmann-like Domain"/>
    <property type="match status" value="1"/>
</dbReference>
<evidence type="ECO:0000259" key="3">
    <source>
        <dbReference type="SMART" id="SM00829"/>
    </source>
</evidence>